<name>A0ABV2JE25_9STRE</name>
<proteinExistence type="predicted"/>
<protein>
    <submittedName>
        <fullName evidence="2">Dihydrofolate reductase</fullName>
    </submittedName>
</protein>
<dbReference type="EMBL" id="JBEPLN010000007">
    <property type="protein sequence ID" value="MET3634011.1"/>
    <property type="molecule type" value="Genomic_DNA"/>
</dbReference>
<keyword evidence="3" id="KW-1185">Reference proteome</keyword>
<dbReference type="InterPro" id="IPR002734">
    <property type="entry name" value="RibDG_C"/>
</dbReference>
<reference evidence="2 3" key="1">
    <citation type="submission" date="2024-06" db="EMBL/GenBank/DDBJ databases">
        <title>Genomic Encyclopedia of Type Strains, Phase IV (KMG-IV): sequencing the most valuable type-strain genomes for metagenomic binning, comparative biology and taxonomic classification.</title>
        <authorList>
            <person name="Goeker M."/>
        </authorList>
    </citation>
    <scope>NUCLEOTIDE SEQUENCE [LARGE SCALE GENOMIC DNA]</scope>
    <source>
        <strain evidence="2 3">DSM 28302</strain>
    </source>
</reference>
<dbReference type="RefSeq" id="WP_354368060.1">
    <property type="nucleotide sequence ID" value="NZ_JBEPLN010000007.1"/>
</dbReference>
<dbReference type="Pfam" id="PF01872">
    <property type="entry name" value="RibD_C"/>
    <property type="match status" value="1"/>
</dbReference>
<evidence type="ECO:0000259" key="1">
    <source>
        <dbReference type="Pfam" id="PF01872"/>
    </source>
</evidence>
<dbReference type="Gene3D" id="3.40.430.10">
    <property type="entry name" value="Dihydrofolate Reductase, subunit A"/>
    <property type="match status" value="1"/>
</dbReference>
<dbReference type="InterPro" id="IPR050765">
    <property type="entry name" value="Riboflavin_Biosynth_HTPR"/>
</dbReference>
<evidence type="ECO:0000313" key="2">
    <source>
        <dbReference type="EMBL" id="MET3634011.1"/>
    </source>
</evidence>
<dbReference type="PANTHER" id="PTHR38011">
    <property type="entry name" value="DIHYDROFOLATE REDUCTASE FAMILY PROTEIN (AFU_ORTHOLOGUE AFUA_8G06820)"/>
    <property type="match status" value="1"/>
</dbReference>
<dbReference type="PANTHER" id="PTHR38011:SF11">
    <property type="entry name" value="2,5-DIAMINO-6-RIBOSYLAMINO-4(3H)-PYRIMIDINONE 5'-PHOSPHATE REDUCTASE"/>
    <property type="match status" value="1"/>
</dbReference>
<dbReference type="SUPFAM" id="SSF53597">
    <property type="entry name" value="Dihydrofolate reductase-like"/>
    <property type="match status" value="1"/>
</dbReference>
<dbReference type="Proteomes" id="UP001549037">
    <property type="component" value="Unassembled WGS sequence"/>
</dbReference>
<sequence length="176" mass="20100">MRRLVLNIAISLDGYICRKDGQYDWIRGQDDNSLDTELQFDNEQFFKSCDTVIIGHEALKDCPIEDIPHHNLKTFVVASRTPKENKGNLQFTTDILSVIKKLKQEDGSDIWLYGGAKLADNLIKDDLIDEYIIGIIPTILGEGRRLFAQPLPELPLKLVESTVVDGIVMLRYQRRL</sequence>
<gene>
    <name evidence="2" type="ORF">ABID28_000647</name>
</gene>
<comment type="caution">
    <text evidence="2">The sequence shown here is derived from an EMBL/GenBank/DDBJ whole genome shotgun (WGS) entry which is preliminary data.</text>
</comment>
<organism evidence="2 3">
    <name type="scientific">Streptococcus porcorum</name>
    <dbReference type="NCBI Taxonomy" id="701526"/>
    <lineage>
        <taxon>Bacteria</taxon>
        <taxon>Bacillati</taxon>
        <taxon>Bacillota</taxon>
        <taxon>Bacilli</taxon>
        <taxon>Lactobacillales</taxon>
        <taxon>Streptococcaceae</taxon>
        <taxon>Streptococcus</taxon>
    </lineage>
</organism>
<dbReference type="InterPro" id="IPR024072">
    <property type="entry name" value="DHFR-like_dom_sf"/>
</dbReference>
<accession>A0ABV2JE25</accession>
<evidence type="ECO:0000313" key="3">
    <source>
        <dbReference type="Proteomes" id="UP001549037"/>
    </source>
</evidence>
<feature type="domain" description="Bacterial bifunctional deaminase-reductase C-terminal" evidence="1">
    <location>
        <begin position="4"/>
        <end position="165"/>
    </location>
</feature>